<evidence type="ECO:0000256" key="1">
    <source>
        <dbReference type="SAM" id="Phobius"/>
    </source>
</evidence>
<dbReference type="AlphaFoldDB" id="A0A2P2QWA3"/>
<feature type="transmembrane region" description="Helical" evidence="1">
    <location>
        <begin position="20"/>
        <end position="40"/>
    </location>
</feature>
<evidence type="ECO:0000313" key="2">
    <source>
        <dbReference type="EMBL" id="MBX71289.1"/>
    </source>
</evidence>
<proteinExistence type="predicted"/>
<keyword evidence="1" id="KW-1133">Transmembrane helix</keyword>
<accession>A0A2P2QWA3</accession>
<name>A0A2P2QWA3_RHIMU</name>
<sequence>MSLASSACFVALSKGFCFRTLYAVVLLVLVKSIYLPRVLLS</sequence>
<dbReference type="EMBL" id="GGEC01090805">
    <property type="protein sequence ID" value="MBX71289.1"/>
    <property type="molecule type" value="Transcribed_RNA"/>
</dbReference>
<keyword evidence="1" id="KW-0812">Transmembrane</keyword>
<reference evidence="2" key="1">
    <citation type="submission" date="2018-02" db="EMBL/GenBank/DDBJ databases">
        <title>Rhizophora mucronata_Transcriptome.</title>
        <authorList>
            <person name="Meera S.P."/>
            <person name="Sreeshan A."/>
            <person name="Augustine A."/>
        </authorList>
    </citation>
    <scope>NUCLEOTIDE SEQUENCE</scope>
    <source>
        <tissue evidence="2">Leaf</tissue>
    </source>
</reference>
<protein>
    <submittedName>
        <fullName evidence="2">Uncharacterized protein</fullName>
    </submittedName>
</protein>
<organism evidence="2">
    <name type="scientific">Rhizophora mucronata</name>
    <name type="common">Asiatic mangrove</name>
    <dbReference type="NCBI Taxonomy" id="61149"/>
    <lineage>
        <taxon>Eukaryota</taxon>
        <taxon>Viridiplantae</taxon>
        <taxon>Streptophyta</taxon>
        <taxon>Embryophyta</taxon>
        <taxon>Tracheophyta</taxon>
        <taxon>Spermatophyta</taxon>
        <taxon>Magnoliopsida</taxon>
        <taxon>eudicotyledons</taxon>
        <taxon>Gunneridae</taxon>
        <taxon>Pentapetalae</taxon>
        <taxon>rosids</taxon>
        <taxon>fabids</taxon>
        <taxon>Malpighiales</taxon>
        <taxon>Rhizophoraceae</taxon>
        <taxon>Rhizophora</taxon>
    </lineage>
</organism>
<keyword evidence="1" id="KW-0472">Membrane</keyword>